<keyword evidence="3" id="KW-1185">Reference proteome</keyword>
<evidence type="ECO:0000313" key="2">
    <source>
        <dbReference type="EMBL" id="AKF06651.1"/>
    </source>
</evidence>
<dbReference type="Proteomes" id="UP000034883">
    <property type="component" value="Chromosome"/>
</dbReference>
<evidence type="ECO:0000259" key="1">
    <source>
        <dbReference type="PROSITE" id="PS50222"/>
    </source>
</evidence>
<name>A0A0F6YJ70_9BACT</name>
<sequence>MDMTTKNAPPLQLVAPFLEATKDEAPALAEQIAALDDRGQRQLAGVLGRFGGGARHELHAGDRVLARRLLAPLRHVDADALETLNKILDYLDLDANGRLDEDEMTRCAEAIEHFARLVPPAHQVSRAELETLRRVLRALDANDDHRLDAKERDAFFEGVRDPEALVARLEADGRLTRA</sequence>
<dbReference type="PROSITE" id="PS00018">
    <property type="entry name" value="EF_HAND_1"/>
    <property type="match status" value="1"/>
</dbReference>
<dbReference type="Gene3D" id="1.10.238.10">
    <property type="entry name" value="EF-hand"/>
    <property type="match status" value="1"/>
</dbReference>
<dbReference type="EMBL" id="CP011125">
    <property type="protein sequence ID" value="AKF06651.1"/>
    <property type="molecule type" value="Genomic_DNA"/>
</dbReference>
<dbReference type="PROSITE" id="PS50222">
    <property type="entry name" value="EF_HAND_2"/>
    <property type="match status" value="1"/>
</dbReference>
<dbReference type="SUPFAM" id="SSF47473">
    <property type="entry name" value="EF-hand"/>
    <property type="match status" value="1"/>
</dbReference>
<dbReference type="InterPro" id="IPR018247">
    <property type="entry name" value="EF_Hand_1_Ca_BS"/>
</dbReference>
<gene>
    <name evidence="2" type="ORF">DB32_003800</name>
</gene>
<organism evidence="2 3">
    <name type="scientific">Sandaracinus amylolyticus</name>
    <dbReference type="NCBI Taxonomy" id="927083"/>
    <lineage>
        <taxon>Bacteria</taxon>
        <taxon>Pseudomonadati</taxon>
        <taxon>Myxococcota</taxon>
        <taxon>Polyangia</taxon>
        <taxon>Polyangiales</taxon>
        <taxon>Sandaracinaceae</taxon>
        <taxon>Sandaracinus</taxon>
    </lineage>
</organism>
<reference evidence="2 3" key="1">
    <citation type="submission" date="2015-03" db="EMBL/GenBank/DDBJ databases">
        <title>Genome assembly of Sandaracinus amylolyticus DSM 53668.</title>
        <authorList>
            <person name="Sharma G."/>
            <person name="Subramanian S."/>
        </authorList>
    </citation>
    <scope>NUCLEOTIDE SEQUENCE [LARGE SCALE GENOMIC DNA]</scope>
    <source>
        <strain evidence="2 3">DSM 53668</strain>
    </source>
</reference>
<proteinExistence type="predicted"/>
<dbReference type="STRING" id="927083.DB32_003800"/>
<dbReference type="InterPro" id="IPR011992">
    <property type="entry name" value="EF-hand-dom_pair"/>
</dbReference>
<dbReference type="KEGG" id="samy:DB32_003800"/>
<dbReference type="AlphaFoldDB" id="A0A0F6YJ70"/>
<protein>
    <recommendedName>
        <fullName evidence="1">EF-hand domain-containing protein</fullName>
    </recommendedName>
</protein>
<accession>A0A0F6YJ70</accession>
<evidence type="ECO:0000313" key="3">
    <source>
        <dbReference type="Proteomes" id="UP000034883"/>
    </source>
</evidence>
<dbReference type="InterPro" id="IPR002048">
    <property type="entry name" value="EF_hand_dom"/>
</dbReference>
<dbReference type="GO" id="GO:0005509">
    <property type="term" value="F:calcium ion binding"/>
    <property type="evidence" value="ECO:0007669"/>
    <property type="project" value="InterPro"/>
</dbReference>
<feature type="domain" description="EF-hand" evidence="1">
    <location>
        <begin position="79"/>
        <end position="114"/>
    </location>
</feature>